<evidence type="ECO:0008006" key="4">
    <source>
        <dbReference type="Google" id="ProtNLM"/>
    </source>
</evidence>
<feature type="compositionally biased region" description="Basic and acidic residues" evidence="1">
    <location>
        <begin position="13"/>
        <end position="28"/>
    </location>
</feature>
<protein>
    <recommendedName>
        <fullName evidence="4">BZIP transcription factor</fullName>
    </recommendedName>
</protein>
<dbReference type="EMBL" id="ML978121">
    <property type="protein sequence ID" value="KAF2105072.1"/>
    <property type="molecule type" value="Genomic_DNA"/>
</dbReference>
<dbReference type="PANTHER" id="PTHR37012:SF2">
    <property type="entry name" value="BZIP DOMAIN-CONTAINING PROTEIN-RELATED"/>
    <property type="match status" value="1"/>
</dbReference>
<reference evidence="2" key="1">
    <citation type="journal article" date="2020" name="Stud. Mycol.">
        <title>101 Dothideomycetes genomes: a test case for predicting lifestyles and emergence of pathogens.</title>
        <authorList>
            <person name="Haridas S."/>
            <person name="Albert R."/>
            <person name="Binder M."/>
            <person name="Bloem J."/>
            <person name="Labutti K."/>
            <person name="Salamov A."/>
            <person name="Andreopoulos B."/>
            <person name="Baker S."/>
            <person name="Barry K."/>
            <person name="Bills G."/>
            <person name="Bluhm B."/>
            <person name="Cannon C."/>
            <person name="Castanera R."/>
            <person name="Culley D."/>
            <person name="Daum C."/>
            <person name="Ezra D."/>
            <person name="Gonzalez J."/>
            <person name="Henrissat B."/>
            <person name="Kuo A."/>
            <person name="Liang C."/>
            <person name="Lipzen A."/>
            <person name="Lutzoni F."/>
            <person name="Magnuson J."/>
            <person name="Mondo S."/>
            <person name="Nolan M."/>
            <person name="Ohm R."/>
            <person name="Pangilinan J."/>
            <person name="Park H.-J."/>
            <person name="Ramirez L."/>
            <person name="Alfaro M."/>
            <person name="Sun H."/>
            <person name="Tritt A."/>
            <person name="Yoshinaga Y."/>
            <person name="Zwiers L.-H."/>
            <person name="Turgeon B."/>
            <person name="Goodwin S."/>
            <person name="Spatafora J."/>
            <person name="Crous P."/>
            <person name="Grigoriev I."/>
        </authorList>
    </citation>
    <scope>NUCLEOTIDE SEQUENCE</scope>
    <source>
        <strain evidence="2">CBS 133067</strain>
    </source>
</reference>
<proteinExistence type="predicted"/>
<organism evidence="2 3">
    <name type="scientific">Rhizodiscina lignyota</name>
    <dbReference type="NCBI Taxonomy" id="1504668"/>
    <lineage>
        <taxon>Eukaryota</taxon>
        <taxon>Fungi</taxon>
        <taxon>Dikarya</taxon>
        <taxon>Ascomycota</taxon>
        <taxon>Pezizomycotina</taxon>
        <taxon>Dothideomycetes</taxon>
        <taxon>Pleosporomycetidae</taxon>
        <taxon>Aulographales</taxon>
        <taxon>Rhizodiscinaceae</taxon>
        <taxon>Rhizodiscina</taxon>
    </lineage>
</organism>
<dbReference type="AlphaFoldDB" id="A0A9P4MF39"/>
<feature type="region of interest" description="Disordered" evidence="1">
    <location>
        <begin position="1"/>
        <end position="28"/>
    </location>
</feature>
<dbReference type="Pfam" id="PF11905">
    <property type="entry name" value="DUF3425"/>
    <property type="match status" value="1"/>
</dbReference>
<sequence length="475" mass="53625">SSRGVANLTPEQLARKRANDREAQRAIRERTKNQIDSLNARIRELESAQPYHDLQQAVRQKEAVQAENEDIKRRLATVIGIIQPLLGTQGLNELAAAAERNAIPIQPGLGEHTSINDAASYNGSISAMQISTGRSGPAVDSPEGQQSRNWHMGESPTIPYDVQRGNFDPNLPFGHSNDERLGVDFLLDGSQRHLQLQNGIAVTQPTPLSPQDPPRSIASDTPHREAWSTLPRYLPPTCPLDTLLGDFLTERRRRSAEGVDGNTLVGPKYPNFDPLIEPGREHHSHELSKLFTDILRTFPDISRLPEQVAVVYIMFLIMRWQVHPTRENYELMPEWVQPRPCQLFTPYPLWCTYLPWPRMRDRLVNSQTVMPFDQFFIPYTTTLSLNWPYEAHHCVIRNPLYQPPSSHQTSTTPASQTRSRGTPSEDSSSGGNTQPKYIMNPAFESHLRDLSNWSLGPAFCDTFPHIGDTVRIKEG</sequence>
<feature type="non-terminal residue" evidence="2">
    <location>
        <position position="475"/>
    </location>
</feature>
<dbReference type="OrthoDB" id="4161589at2759"/>
<evidence type="ECO:0000313" key="2">
    <source>
        <dbReference type="EMBL" id="KAF2105072.1"/>
    </source>
</evidence>
<dbReference type="Proteomes" id="UP000799772">
    <property type="component" value="Unassembled WGS sequence"/>
</dbReference>
<comment type="caution">
    <text evidence="2">The sequence shown here is derived from an EMBL/GenBank/DDBJ whole genome shotgun (WGS) entry which is preliminary data.</text>
</comment>
<dbReference type="Gene3D" id="1.20.5.170">
    <property type="match status" value="1"/>
</dbReference>
<gene>
    <name evidence="2" type="ORF">NA57DRAFT_29012</name>
</gene>
<name>A0A9P4MF39_9PEZI</name>
<evidence type="ECO:0000256" key="1">
    <source>
        <dbReference type="SAM" id="MobiDB-lite"/>
    </source>
</evidence>
<dbReference type="InterPro" id="IPR021833">
    <property type="entry name" value="DUF3425"/>
</dbReference>
<feature type="region of interest" description="Disordered" evidence="1">
    <location>
        <begin position="131"/>
        <end position="151"/>
    </location>
</feature>
<evidence type="ECO:0000313" key="3">
    <source>
        <dbReference type="Proteomes" id="UP000799772"/>
    </source>
</evidence>
<keyword evidence="3" id="KW-1185">Reference proteome</keyword>
<accession>A0A9P4MF39</accession>
<feature type="region of interest" description="Disordered" evidence="1">
    <location>
        <begin position="403"/>
        <end position="438"/>
    </location>
</feature>
<dbReference type="CDD" id="cd14688">
    <property type="entry name" value="bZIP_YAP"/>
    <property type="match status" value="1"/>
</dbReference>
<dbReference type="PANTHER" id="PTHR37012">
    <property type="entry name" value="B-ZIP TRANSCRIPTION FACTOR (EUROFUNG)-RELATED"/>
    <property type="match status" value="1"/>
</dbReference>
<feature type="compositionally biased region" description="Polar residues" evidence="1">
    <location>
        <begin position="403"/>
        <end position="435"/>
    </location>
</feature>
<feature type="non-terminal residue" evidence="2">
    <location>
        <position position="1"/>
    </location>
</feature>